<dbReference type="PANTHER" id="PTHR36439">
    <property type="entry name" value="BLL4334 PROTEIN"/>
    <property type="match status" value="1"/>
</dbReference>
<dbReference type="EMBL" id="JARQBJ010000001">
    <property type="protein sequence ID" value="MDT2809503.1"/>
    <property type="molecule type" value="Genomic_DNA"/>
</dbReference>
<dbReference type="PANTHER" id="PTHR36439:SF1">
    <property type="entry name" value="DUF1697 DOMAIN-CONTAINING PROTEIN"/>
    <property type="match status" value="1"/>
</dbReference>
<accession>A0AAW8TUC4</accession>
<proteinExistence type="predicted"/>
<sequence length="179" mass="20680">MERYIALLRGINVGGKNKISMPELRQGFEELGYEQVVSHLNSGNVLFSTTESPLPGLTQQIEDMIQNRFSLKIPVLLLPQSQLVAALKEAPDWWGTSDKEIYDNLIFLYPGLSGEVFSREMGVPHPEYEQVQFYERMVFWSFVRKDHQKTNWWAKTTKASIRQNITIRTANTLRKIATM</sequence>
<protein>
    <submittedName>
        <fullName evidence="1">DUF1697 domain-containing protein</fullName>
    </submittedName>
</protein>
<dbReference type="SUPFAM" id="SSF160379">
    <property type="entry name" value="SP0830-like"/>
    <property type="match status" value="1"/>
</dbReference>
<dbReference type="Proteomes" id="UP001256711">
    <property type="component" value="Unassembled WGS sequence"/>
</dbReference>
<evidence type="ECO:0000313" key="2">
    <source>
        <dbReference type="Proteomes" id="UP001256711"/>
    </source>
</evidence>
<dbReference type="Gene3D" id="3.30.70.1260">
    <property type="entry name" value="bacterial protein sp0830 like"/>
    <property type="match status" value="1"/>
</dbReference>
<dbReference type="PIRSF" id="PIRSF008502">
    <property type="entry name" value="UCP008502"/>
    <property type="match status" value="1"/>
</dbReference>
<dbReference type="RefSeq" id="WP_270598275.1">
    <property type="nucleotide sequence ID" value="NZ_JAQESC010000006.1"/>
</dbReference>
<dbReference type="InterPro" id="IPR012545">
    <property type="entry name" value="DUF1697"/>
</dbReference>
<evidence type="ECO:0000313" key="1">
    <source>
        <dbReference type="EMBL" id="MDT2809503.1"/>
    </source>
</evidence>
<dbReference type="Pfam" id="PF08002">
    <property type="entry name" value="DUF1697"/>
    <property type="match status" value="1"/>
</dbReference>
<gene>
    <name evidence="1" type="ORF">P7H43_03200</name>
</gene>
<name>A0AAW8TUC4_9ENTE</name>
<organism evidence="1 2">
    <name type="scientific">Enterococcus asini</name>
    <dbReference type="NCBI Taxonomy" id="57732"/>
    <lineage>
        <taxon>Bacteria</taxon>
        <taxon>Bacillati</taxon>
        <taxon>Bacillota</taxon>
        <taxon>Bacilli</taxon>
        <taxon>Lactobacillales</taxon>
        <taxon>Enterococcaceae</taxon>
        <taxon>Enterococcus</taxon>
    </lineage>
</organism>
<dbReference type="AlphaFoldDB" id="A0AAW8TUC4"/>
<reference evidence="1" key="1">
    <citation type="submission" date="2023-03" db="EMBL/GenBank/DDBJ databases">
        <authorList>
            <person name="Shen W."/>
            <person name="Cai J."/>
        </authorList>
    </citation>
    <scope>NUCLEOTIDE SEQUENCE</scope>
    <source>
        <strain evidence="1">B226-2</strain>
    </source>
</reference>
<dbReference type="Gene3D" id="3.30.70.1280">
    <property type="entry name" value="SP0830-like domains"/>
    <property type="match status" value="1"/>
</dbReference>
<comment type="caution">
    <text evidence="1">The sequence shown here is derived from an EMBL/GenBank/DDBJ whole genome shotgun (WGS) entry which is preliminary data.</text>
</comment>